<name>A0A5P2X387_STRST</name>
<evidence type="ECO:0000313" key="4">
    <source>
        <dbReference type="Proteomes" id="UP000326505"/>
    </source>
</evidence>
<accession>A0A5P2X387</accession>
<sequence>MDAPTARNRPPTHPRIPAPPPPARLALRPPSFPPGPVCGAWWPRSDDLEAELPGLAEAFADQKSRVTRIASHRETWSTAPRTLRVPGHTVQAAWLVSGCDPHSIRLFSRNLRRWDLLVIPPDTVDTTAARLMTAAADPTNHLTASALMAAERRRLPGNDTQ</sequence>
<dbReference type="RefSeq" id="WP_150508955.1">
    <property type="nucleotide sequence ID" value="NZ_BMSQ01000013.1"/>
</dbReference>
<keyword evidence="5" id="KW-1185">Reference proteome</keyword>
<proteinExistence type="predicted"/>
<organism evidence="3 4">
    <name type="scientific">Streptomyces spectabilis</name>
    <dbReference type="NCBI Taxonomy" id="68270"/>
    <lineage>
        <taxon>Bacteria</taxon>
        <taxon>Bacillati</taxon>
        <taxon>Actinomycetota</taxon>
        <taxon>Actinomycetes</taxon>
        <taxon>Kitasatosporales</taxon>
        <taxon>Streptomycetaceae</taxon>
        <taxon>Streptomyces</taxon>
    </lineage>
</organism>
<dbReference type="Proteomes" id="UP000326505">
    <property type="component" value="Chromosome"/>
</dbReference>
<dbReference type="InterPro" id="IPR046036">
    <property type="entry name" value="DUF5994"/>
</dbReference>
<reference evidence="2 5" key="2">
    <citation type="submission" date="2020-08" db="EMBL/GenBank/DDBJ databases">
        <title>Genomic Encyclopedia of Type Strains, Phase III (KMG-III): the genomes of soil and plant-associated and newly described type strains.</title>
        <authorList>
            <person name="Whitman W."/>
        </authorList>
    </citation>
    <scope>NUCLEOTIDE SEQUENCE [LARGE SCALE GENOMIC DNA]</scope>
    <source>
        <strain evidence="2 5">CECT 3146</strain>
    </source>
</reference>
<protein>
    <submittedName>
        <fullName evidence="3">Uncharacterized protein</fullName>
    </submittedName>
</protein>
<evidence type="ECO:0000256" key="1">
    <source>
        <dbReference type="SAM" id="MobiDB-lite"/>
    </source>
</evidence>
<dbReference type="KEGG" id="sspb:CP982_02685"/>
<dbReference type="EMBL" id="CP023690">
    <property type="protein sequence ID" value="QEV57749.1"/>
    <property type="molecule type" value="Genomic_DNA"/>
</dbReference>
<evidence type="ECO:0000313" key="2">
    <source>
        <dbReference type="EMBL" id="MBB5107448.1"/>
    </source>
</evidence>
<dbReference type="Pfam" id="PF19457">
    <property type="entry name" value="DUF5994"/>
    <property type="match status" value="1"/>
</dbReference>
<dbReference type="OrthoDB" id="3785441at2"/>
<gene>
    <name evidence="3" type="ORF">CP982_02685</name>
    <name evidence="2" type="ORF">FHS40_006565</name>
</gene>
<dbReference type="Proteomes" id="UP000549009">
    <property type="component" value="Unassembled WGS sequence"/>
</dbReference>
<evidence type="ECO:0000313" key="3">
    <source>
        <dbReference type="EMBL" id="QEV57749.1"/>
    </source>
</evidence>
<dbReference type="EMBL" id="JACHJD010000013">
    <property type="protein sequence ID" value="MBB5107448.1"/>
    <property type="molecule type" value="Genomic_DNA"/>
</dbReference>
<feature type="region of interest" description="Disordered" evidence="1">
    <location>
        <begin position="1"/>
        <end position="30"/>
    </location>
</feature>
<dbReference type="AlphaFoldDB" id="A0A5P2X387"/>
<reference evidence="3 4" key="1">
    <citation type="submission" date="2017-09" db="EMBL/GenBank/DDBJ databases">
        <authorList>
            <person name="Lee N."/>
            <person name="Cho B.-K."/>
        </authorList>
    </citation>
    <scope>NUCLEOTIDE SEQUENCE [LARGE SCALE GENOMIC DNA]</scope>
    <source>
        <strain evidence="3 4">ATCC 27465</strain>
    </source>
</reference>
<evidence type="ECO:0000313" key="5">
    <source>
        <dbReference type="Proteomes" id="UP000549009"/>
    </source>
</evidence>
<feature type="compositionally biased region" description="Pro residues" evidence="1">
    <location>
        <begin position="11"/>
        <end position="23"/>
    </location>
</feature>